<keyword evidence="2" id="KW-1003">Cell membrane</keyword>
<keyword evidence="3 8" id="KW-0812">Transmembrane</keyword>
<name>A0A317T8A9_9CHLB</name>
<keyword evidence="4" id="KW-0201">Cytochrome c-type biogenesis</keyword>
<dbReference type="Pfam" id="PF11412">
    <property type="entry name" value="DsbD_N"/>
    <property type="match status" value="1"/>
</dbReference>
<feature type="transmembrane region" description="Helical" evidence="8">
    <location>
        <begin position="447"/>
        <end position="469"/>
    </location>
</feature>
<dbReference type="Pfam" id="PF13899">
    <property type="entry name" value="Thioredoxin_7"/>
    <property type="match status" value="1"/>
</dbReference>
<feature type="transmembrane region" description="Helical" evidence="8">
    <location>
        <begin position="332"/>
        <end position="353"/>
    </location>
</feature>
<evidence type="ECO:0000313" key="11">
    <source>
        <dbReference type="EMBL" id="PWW82953.1"/>
    </source>
</evidence>
<dbReference type="PANTHER" id="PTHR32234:SF3">
    <property type="entry name" value="SUPPRESSION OF COPPER SENSITIVITY PROTEIN"/>
    <property type="match status" value="1"/>
</dbReference>
<dbReference type="InterPro" id="IPR035671">
    <property type="entry name" value="DsbD_gamma"/>
</dbReference>
<keyword evidence="12" id="KW-1185">Reference proteome</keyword>
<dbReference type="InterPro" id="IPR028250">
    <property type="entry name" value="DsbDN"/>
</dbReference>
<dbReference type="PROSITE" id="PS51352">
    <property type="entry name" value="THIOREDOXIN_2"/>
    <property type="match status" value="1"/>
</dbReference>
<evidence type="ECO:0000256" key="7">
    <source>
        <dbReference type="ARBA" id="ARBA00023284"/>
    </source>
</evidence>
<keyword evidence="5 8" id="KW-1133">Transmembrane helix</keyword>
<dbReference type="Proteomes" id="UP000246278">
    <property type="component" value="Unassembled WGS sequence"/>
</dbReference>
<sequence length="705" mass="76474">MRWITLLFISLFLFFSTAFSPARASVFGGQSHVSADLFVVDNSSEDGLLVAVHMTMEPGWHVYWQNPGEAGMPVEIEWELPEGLKALPLEFPVPERFDAGGVIGFGYKDEVVLFSRIVPDGELSDRSVDRAVFPLKAKLSWLSCKEVCVPGSDSLQLQPDKADAVQQALADTFRKRIPRTMETYDGDLTIERIGHRKGDSGGYLEIVFAGATALGLKDFFPLFPEKGVKLDGIILTGKSVTVPLLEGSLPEKVEGVVVTETASYVVGGMVGKQSETSAVSSVSGSLPLMLVFAFFGGMLLNVMPCVLPVLGLKVFSLIGPDASESGRRTGRFLSMVFAAGVMFSFWVLAGFVWILQGMGAQIGWGFQFQSPAFVMFIAAVVFAFGLNLFGLFEFDAPVVSGRVGKVATHHGSLGAFVSGVLATTLATPCTAPFLGTALGFAFAQPSWVVFLFFTIIAVGMAFPYVILAWHPSWLKFLPKPGHWMYIFKQLMGFVLVGVVVWLASILNAQSGGDGVLKLFMLLLILAFALWLFGNIAGHGASFQKKLMTWGIGLLAVIGVYFFLIPDETSVKRDVGAAAEGNQSYIDKNGLVWRDFSPVLLDALMQEKKTVFLEFTADWCLTCKLLEASVLSNRSVSDALQRPGVAAVKADWTTRDDAVTALLQRFGRSGVPLFVIIPQGDMERAIVLPEVVTVDMLLSALREAQA</sequence>
<reference evidence="12" key="1">
    <citation type="submission" date="2017-10" db="EMBL/GenBank/DDBJ databases">
        <authorList>
            <person name="Gaisin V.A."/>
            <person name="Rysina M.S."/>
            <person name="Grouzdev D.S."/>
        </authorList>
    </citation>
    <scope>NUCLEOTIDE SEQUENCE [LARGE SCALE GENOMIC DNA]</scope>
    <source>
        <strain evidence="12">V1</strain>
    </source>
</reference>
<evidence type="ECO:0000256" key="8">
    <source>
        <dbReference type="SAM" id="Phobius"/>
    </source>
</evidence>
<dbReference type="SUPFAM" id="SSF52833">
    <property type="entry name" value="Thioredoxin-like"/>
    <property type="match status" value="1"/>
</dbReference>
<dbReference type="AlphaFoldDB" id="A0A317T8A9"/>
<evidence type="ECO:0000256" key="2">
    <source>
        <dbReference type="ARBA" id="ARBA00022475"/>
    </source>
</evidence>
<evidence type="ECO:0000256" key="9">
    <source>
        <dbReference type="SAM" id="SignalP"/>
    </source>
</evidence>
<comment type="caution">
    <text evidence="11">The sequence shown here is derived from an EMBL/GenBank/DDBJ whole genome shotgun (WGS) entry which is preliminary data.</text>
</comment>
<evidence type="ECO:0000256" key="1">
    <source>
        <dbReference type="ARBA" id="ARBA00004651"/>
    </source>
</evidence>
<evidence type="ECO:0000256" key="4">
    <source>
        <dbReference type="ARBA" id="ARBA00022748"/>
    </source>
</evidence>
<feature type="domain" description="Thioredoxin" evidence="10">
    <location>
        <begin position="572"/>
        <end position="705"/>
    </location>
</feature>
<feature type="transmembrane region" description="Helical" evidence="8">
    <location>
        <begin position="286"/>
        <end position="311"/>
    </location>
</feature>
<accession>A0A317T8A9</accession>
<feature type="transmembrane region" description="Helical" evidence="8">
    <location>
        <begin position="490"/>
        <end position="508"/>
    </location>
</feature>
<feature type="chain" id="PRO_5016426535" evidence="9">
    <location>
        <begin position="25"/>
        <end position="705"/>
    </location>
</feature>
<dbReference type="PROSITE" id="PS00194">
    <property type="entry name" value="THIOREDOXIN_1"/>
    <property type="match status" value="1"/>
</dbReference>
<evidence type="ECO:0000256" key="3">
    <source>
        <dbReference type="ARBA" id="ARBA00022692"/>
    </source>
</evidence>
<comment type="subcellular location">
    <subcellularLocation>
        <location evidence="1">Cell membrane</location>
        <topology evidence="1">Multi-pass membrane protein</topology>
    </subcellularLocation>
</comment>
<dbReference type="GO" id="GO:0005886">
    <property type="term" value="C:plasma membrane"/>
    <property type="evidence" value="ECO:0007669"/>
    <property type="project" value="UniProtKB-SubCell"/>
</dbReference>
<feature type="transmembrane region" description="Helical" evidence="8">
    <location>
        <begin position="546"/>
        <end position="564"/>
    </location>
</feature>
<evidence type="ECO:0000256" key="5">
    <source>
        <dbReference type="ARBA" id="ARBA00022989"/>
    </source>
</evidence>
<dbReference type="Gene3D" id="3.40.30.10">
    <property type="entry name" value="Glutaredoxin"/>
    <property type="match status" value="1"/>
</dbReference>
<dbReference type="Pfam" id="PF02683">
    <property type="entry name" value="DsbD_TM"/>
    <property type="match status" value="1"/>
</dbReference>
<feature type="signal peptide" evidence="9">
    <location>
        <begin position="1"/>
        <end position="24"/>
    </location>
</feature>
<keyword evidence="7" id="KW-0676">Redox-active center</keyword>
<dbReference type="InterPro" id="IPR013766">
    <property type="entry name" value="Thioredoxin_domain"/>
</dbReference>
<dbReference type="GO" id="GO:0045454">
    <property type="term" value="P:cell redox homeostasis"/>
    <property type="evidence" value="ECO:0007669"/>
    <property type="project" value="TreeGrafter"/>
</dbReference>
<organism evidence="11 12">
    <name type="scientific">Prosthecochloris marina</name>
    <dbReference type="NCBI Taxonomy" id="2017681"/>
    <lineage>
        <taxon>Bacteria</taxon>
        <taxon>Pseudomonadati</taxon>
        <taxon>Chlorobiota</taxon>
        <taxon>Chlorobiia</taxon>
        <taxon>Chlorobiales</taxon>
        <taxon>Chlorobiaceae</taxon>
        <taxon>Prosthecochloris</taxon>
    </lineage>
</organism>
<keyword evidence="6 8" id="KW-0472">Membrane</keyword>
<keyword evidence="9" id="KW-0732">Signal</keyword>
<dbReference type="EMBL" id="PDNZ01000002">
    <property type="protein sequence ID" value="PWW82953.1"/>
    <property type="molecule type" value="Genomic_DNA"/>
</dbReference>
<dbReference type="GO" id="GO:0015035">
    <property type="term" value="F:protein-disulfide reductase activity"/>
    <property type="evidence" value="ECO:0007669"/>
    <property type="project" value="TreeGrafter"/>
</dbReference>
<dbReference type="InterPro" id="IPR017937">
    <property type="entry name" value="Thioredoxin_CS"/>
</dbReference>
<dbReference type="InterPro" id="IPR036249">
    <property type="entry name" value="Thioredoxin-like_sf"/>
</dbReference>
<dbReference type="PANTHER" id="PTHR32234">
    <property type="entry name" value="THIOL:DISULFIDE INTERCHANGE PROTEIN DSBD"/>
    <property type="match status" value="1"/>
</dbReference>
<dbReference type="GO" id="GO:0017004">
    <property type="term" value="P:cytochrome complex assembly"/>
    <property type="evidence" value="ECO:0007669"/>
    <property type="project" value="UniProtKB-KW"/>
</dbReference>
<dbReference type="InterPro" id="IPR003834">
    <property type="entry name" value="Cyt_c_assmbl_TM_dom"/>
</dbReference>
<evidence type="ECO:0000256" key="6">
    <source>
        <dbReference type="ARBA" id="ARBA00023136"/>
    </source>
</evidence>
<evidence type="ECO:0000313" key="12">
    <source>
        <dbReference type="Proteomes" id="UP000246278"/>
    </source>
</evidence>
<dbReference type="CDD" id="cd02953">
    <property type="entry name" value="DsbDgamma"/>
    <property type="match status" value="1"/>
</dbReference>
<feature type="transmembrane region" description="Helical" evidence="8">
    <location>
        <begin position="373"/>
        <end position="392"/>
    </location>
</feature>
<evidence type="ECO:0000259" key="10">
    <source>
        <dbReference type="PROSITE" id="PS51352"/>
    </source>
</evidence>
<feature type="transmembrane region" description="Helical" evidence="8">
    <location>
        <begin position="514"/>
        <end position="534"/>
    </location>
</feature>
<proteinExistence type="predicted"/>
<dbReference type="OrthoDB" id="9811036at2"/>
<protein>
    <submittedName>
        <fullName evidence="11">Thiol:disulfide interchange protein</fullName>
    </submittedName>
</protein>
<gene>
    <name evidence="11" type="ORF">CR164_02520</name>
</gene>